<name>A0AAV4PLE1_CAEEX</name>
<protein>
    <submittedName>
        <fullName evidence="2">Uncharacterized protein</fullName>
    </submittedName>
</protein>
<comment type="caution">
    <text evidence="2">The sequence shown here is derived from an EMBL/GenBank/DDBJ whole genome shotgun (WGS) entry which is preliminary data.</text>
</comment>
<dbReference type="EMBL" id="BPLR01004823">
    <property type="protein sequence ID" value="GIX97828.1"/>
    <property type="molecule type" value="Genomic_DNA"/>
</dbReference>
<evidence type="ECO:0000256" key="1">
    <source>
        <dbReference type="SAM" id="MobiDB-lite"/>
    </source>
</evidence>
<feature type="compositionally biased region" description="Polar residues" evidence="1">
    <location>
        <begin position="1"/>
        <end position="12"/>
    </location>
</feature>
<evidence type="ECO:0000313" key="3">
    <source>
        <dbReference type="Proteomes" id="UP001054945"/>
    </source>
</evidence>
<dbReference type="Proteomes" id="UP001054945">
    <property type="component" value="Unassembled WGS sequence"/>
</dbReference>
<accession>A0AAV4PLE1</accession>
<sequence length="109" mass="11654">MFTFSLSENQIIPSEGYTKGKKKGGGWEDNGGIGNSVRTRIRSRSTGTRGSDGQIESAEAERNSNRPNHGLLGGGGPKRGLIRRKNDVAAVDKAPLDSFEGDFRDCSGI</sequence>
<proteinExistence type="predicted"/>
<evidence type="ECO:0000313" key="2">
    <source>
        <dbReference type="EMBL" id="GIX97828.1"/>
    </source>
</evidence>
<reference evidence="2 3" key="1">
    <citation type="submission" date="2021-06" db="EMBL/GenBank/DDBJ databases">
        <title>Caerostris extrusa draft genome.</title>
        <authorList>
            <person name="Kono N."/>
            <person name="Arakawa K."/>
        </authorList>
    </citation>
    <scope>NUCLEOTIDE SEQUENCE [LARGE SCALE GENOMIC DNA]</scope>
</reference>
<gene>
    <name evidence="2" type="ORF">CEXT_738721</name>
</gene>
<dbReference type="AlphaFoldDB" id="A0AAV4PLE1"/>
<organism evidence="2 3">
    <name type="scientific">Caerostris extrusa</name>
    <name type="common">Bark spider</name>
    <name type="synonym">Caerostris bankana</name>
    <dbReference type="NCBI Taxonomy" id="172846"/>
    <lineage>
        <taxon>Eukaryota</taxon>
        <taxon>Metazoa</taxon>
        <taxon>Ecdysozoa</taxon>
        <taxon>Arthropoda</taxon>
        <taxon>Chelicerata</taxon>
        <taxon>Arachnida</taxon>
        <taxon>Araneae</taxon>
        <taxon>Araneomorphae</taxon>
        <taxon>Entelegynae</taxon>
        <taxon>Araneoidea</taxon>
        <taxon>Araneidae</taxon>
        <taxon>Caerostris</taxon>
    </lineage>
</organism>
<feature type="compositionally biased region" description="Low complexity" evidence="1">
    <location>
        <begin position="44"/>
        <end position="53"/>
    </location>
</feature>
<keyword evidence="3" id="KW-1185">Reference proteome</keyword>
<feature type="region of interest" description="Disordered" evidence="1">
    <location>
        <begin position="1"/>
        <end position="81"/>
    </location>
</feature>